<gene>
    <name evidence="1" type="ORF">PN36_01630</name>
</gene>
<protein>
    <recommendedName>
        <fullName evidence="3">Type VI secretion protein</fullName>
    </recommendedName>
</protein>
<dbReference type="Pfam" id="PF05936">
    <property type="entry name" value="T6SS_VasE"/>
    <property type="match status" value="1"/>
</dbReference>
<accession>A0A0A6PFQ5</accession>
<evidence type="ECO:0000313" key="2">
    <source>
        <dbReference type="Proteomes" id="UP000030428"/>
    </source>
</evidence>
<sequence length="455" mass="51800">MNMSNKVIWSEGLFIRPQHFQQQDQYFENLIQSHWNGPYAWGIQSVKFDQEIFSLGKFALLECRAVLPDGTTINIPEDVPPPPAIEIDEDLKNETLFLALPLKRQGVADIVEKDNVTDHLARYVIEECEFGDSNACSQSRVKLNIGQLRLRFILEHETRGEYACLALAHIKEVRTAQVLLDEDFIPPNLNCHAVPKLSGYIKELLGLLRFRGEALALRATETGRGLAEISDFMLLQTVNRFESLILHLTEISGLHPESFYREILQMAGEFATFTHDNKRPLQFPPYIHEDLQATFKPVMDDLRKALSLEIDQNVFAIPLEYRGPGRGVGRYVAPMTETIGEINLRELLSQAHFVLAVNAQVANEVLHNEFPKQVKIGAVEKIDRMIKLNLPGVRVQVTRAVPRQIPIHSGFTYFDLDQKSDYWKDMSNSGGFAIHIGDKFQDVELELWAIKGQQQ</sequence>
<dbReference type="Proteomes" id="UP000030428">
    <property type="component" value="Unassembled WGS sequence"/>
</dbReference>
<organism evidence="1 2">
    <name type="scientific">Candidatus Thiomargarita nelsonii</name>
    <dbReference type="NCBI Taxonomy" id="1003181"/>
    <lineage>
        <taxon>Bacteria</taxon>
        <taxon>Pseudomonadati</taxon>
        <taxon>Pseudomonadota</taxon>
        <taxon>Gammaproteobacteria</taxon>
        <taxon>Thiotrichales</taxon>
        <taxon>Thiotrichaceae</taxon>
        <taxon>Thiomargarita</taxon>
    </lineage>
</organism>
<dbReference type="NCBIfam" id="TIGR03353">
    <property type="entry name" value="VI_chp_4"/>
    <property type="match status" value="1"/>
</dbReference>
<dbReference type="PANTHER" id="PTHR35566">
    <property type="entry name" value="BLR3599 PROTEIN"/>
    <property type="match status" value="1"/>
</dbReference>
<name>A0A0A6PFQ5_9GAMM</name>
<dbReference type="PANTHER" id="PTHR35566:SF1">
    <property type="entry name" value="TYPE VI SECRETION SYSTEM BASEPLATE COMPONENT TSSK1"/>
    <property type="match status" value="1"/>
</dbReference>
<proteinExistence type="predicted"/>
<evidence type="ECO:0000313" key="1">
    <source>
        <dbReference type="EMBL" id="KHD09147.1"/>
    </source>
</evidence>
<dbReference type="EMBL" id="JSZA02000004">
    <property type="protein sequence ID" value="KHD09147.1"/>
    <property type="molecule type" value="Genomic_DNA"/>
</dbReference>
<keyword evidence="2" id="KW-1185">Reference proteome</keyword>
<comment type="caution">
    <text evidence="1">The sequence shown here is derived from an EMBL/GenBank/DDBJ whole genome shotgun (WGS) entry which is preliminary data.</text>
</comment>
<dbReference type="InterPro" id="IPR010263">
    <property type="entry name" value="T6SS_TssK"/>
</dbReference>
<evidence type="ECO:0008006" key="3">
    <source>
        <dbReference type="Google" id="ProtNLM"/>
    </source>
</evidence>
<dbReference type="AlphaFoldDB" id="A0A0A6PFQ5"/>
<reference evidence="1 2" key="1">
    <citation type="journal article" date="2016" name="Front. Microbiol.">
        <title>Single-Cell (Meta-)Genomics of a Dimorphic Candidatus Thiomargarita nelsonii Reveals Genomic Plasticity.</title>
        <authorList>
            <person name="Flood B.E."/>
            <person name="Fliss P."/>
            <person name="Jones D.S."/>
            <person name="Dick G.J."/>
            <person name="Jain S."/>
            <person name="Kaster A.K."/>
            <person name="Winkel M."/>
            <person name="Mussmann M."/>
            <person name="Bailey J."/>
        </authorList>
    </citation>
    <scope>NUCLEOTIDE SEQUENCE [LARGE SCALE GENOMIC DNA]</scope>
    <source>
        <strain evidence="1">Hydrate Ridge</strain>
    </source>
</reference>